<dbReference type="Ensembl" id="ENSMMOT00000015807.1">
    <property type="protein sequence ID" value="ENSMMOP00000015553.1"/>
    <property type="gene ID" value="ENSMMOG00000011855.1"/>
</dbReference>
<dbReference type="PROSITE" id="PS50105">
    <property type="entry name" value="SAM_DOMAIN"/>
    <property type="match status" value="1"/>
</dbReference>
<keyword evidence="20" id="KW-1185">Reference proteome</keyword>
<keyword evidence="7" id="KW-0378">Hydrolase</keyword>
<evidence type="ECO:0000256" key="3">
    <source>
        <dbReference type="ARBA" id="ARBA00011982"/>
    </source>
</evidence>
<dbReference type="PANTHER" id="PTHR22998:SF1">
    <property type="entry name" value="NAD(+) HYDROLASE SARM1"/>
    <property type="match status" value="1"/>
</dbReference>
<evidence type="ECO:0000256" key="8">
    <source>
        <dbReference type="ARBA" id="ARBA00022859"/>
    </source>
</evidence>
<keyword evidence="5" id="KW-0399">Innate immunity</keyword>
<dbReference type="FunFam" id="1.25.10.10:FF:000256">
    <property type="entry name" value="Sterile alpha and TIR motif containing 1"/>
    <property type="match status" value="1"/>
</dbReference>
<evidence type="ECO:0000256" key="15">
    <source>
        <dbReference type="ARBA" id="ARBA00049009"/>
    </source>
</evidence>
<dbReference type="SMART" id="SM00454">
    <property type="entry name" value="SAM"/>
    <property type="match status" value="2"/>
</dbReference>
<dbReference type="OMA" id="KSCEVQT"/>
<dbReference type="GO" id="GO:0045087">
    <property type="term" value="P:innate immune response"/>
    <property type="evidence" value="ECO:0007669"/>
    <property type="project" value="UniProtKB-KW"/>
</dbReference>
<dbReference type="Gene3D" id="1.25.10.10">
    <property type="entry name" value="Leucine-rich Repeat Variant"/>
    <property type="match status" value="1"/>
</dbReference>
<keyword evidence="4" id="KW-0963">Cytoplasm</keyword>
<evidence type="ECO:0000313" key="19">
    <source>
        <dbReference type="Ensembl" id="ENSMMOP00000015553.1"/>
    </source>
</evidence>
<feature type="region of interest" description="Disordered" evidence="16">
    <location>
        <begin position="13"/>
        <end position="36"/>
    </location>
</feature>
<evidence type="ECO:0000256" key="9">
    <source>
        <dbReference type="ARBA" id="ARBA00023027"/>
    </source>
</evidence>
<dbReference type="SUPFAM" id="SSF47769">
    <property type="entry name" value="SAM/Pointed domain"/>
    <property type="match status" value="2"/>
</dbReference>
<evidence type="ECO:0000259" key="17">
    <source>
        <dbReference type="PROSITE" id="PS50104"/>
    </source>
</evidence>
<dbReference type="GO" id="GO:0061809">
    <property type="term" value="F:NAD+ nucleosidase activity, cyclic ADP-ribose generating"/>
    <property type="evidence" value="ECO:0007669"/>
    <property type="project" value="UniProtKB-EC"/>
</dbReference>
<name>A0A3Q3WKR6_MOLML</name>
<keyword evidence="6" id="KW-0677">Repeat</keyword>
<dbReference type="SUPFAM" id="SSF52200">
    <property type="entry name" value="Toll/Interleukin receptor TIR domain"/>
    <property type="match status" value="1"/>
</dbReference>
<dbReference type="InterPro" id="IPR035897">
    <property type="entry name" value="Toll_tir_struct_dom_sf"/>
</dbReference>
<dbReference type="InterPro" id="IPR000157">
    <property type="entry name" value="TIR_dom"/>
</dbReference>
<dbReference type="CDD" id="cd24153">
    <property type="entry name" value="SARM1_N"/>
    <property type="match status" value="1"/>
</dbReference>
<protein>
    <recommendedName>
        <fullName evidence="10">NAD(+) hydrolase SARM1</fullName>
        <ecNumber evidence="3">3.2.2.6</ecNumber>
    </recommendedName>
    <alternativeName>
        <fullName evidence="12">NADP(+) hydrolase SARM1</fullName>
    </alternativeName>
    <alternativeName>
        <fullName evidence="11">Sterile alpha and TIR motif-containing protein 1</fullName>
    </alternativeName>
</protein>
<comment type="catalytic activity">
    <reaction evidence="13">
        <text>NAD(+) + H2O = ADP-D-ribose + nicotinamide + H(+)</text>
        <dbReference type="Rhea" id="RHEA:16301"/>
        <dbReference type="ChEBI" id="CHEBI:15377"/>
        <dbReference type="ChEBI" id="CHEBI:15378"/>
        <dbReference type="ChEBI" id="CHEBI:17154"/>
        <dbReference type="ChEBI" id="CHEBI:57540"/>
        <dbReference type="ChEBI" id="CHEBI:57967"/>
        <dbReference type="EC" id="3.2.2.6"/>
    </reaction>
    <physiologicalReaction direction="left-to-right" evidence="13">
        <dbReference type="Rhea" id="RHEA:16302"/>
    </physiologicalReaction>
</comment>
<dbReference type="GO" id="GO:0035591">
    <property type="term" value="F:signaling adaptor activity"/>
    <property type="evidence" value="ECO:0007669"/>
    <property type="project" value="InterPro"/>
</dbReference>
<accession>A0A3Q3WKR6</accession>
<dbReference type="InterPro" id="IPR001660">
    <property type="entry name" value="SAM"/>
</dbReference>
<reference evidence="19" key="1">
    <citation type="submission" date="2025-08" db="UniProtKB">
        <authorList>
            <consortium name="Ensembl"/>
        </authorList>
    </citation>
    <scope>IDENTIFICATION</scope>
</reference>
<evidence type="ECO:0000256" key="6">
    <source>
        <dbReference type="ARBA" id="ARBA00022737"/>
    </source>
</evidence>
<dbReference type="GO" id="GO:0034128">
    <property type="term" value="P:negative regulation of MyD88-independent toll-like receptor signaling pathway"/>
    <property type="evidence" value="ECO:0007669"/>
    <property type="project" value="InterPro"/>
</dbReference>
<keyword evidence="8" id="KW-0391">Immunity</keyword>
<dbReference type="PANTHER" id="PTHR22998">
    <property type="entry name" value="SARM1"/>
    <property type="match status" value="1"/>
</dbReference>
<dbReference type="STRING" id="94237.ENSMMOP00000015553"/>
<comment type="catalytic activity">
    <reaction evidence="14">
        <text>NAD(+) = cyclic ADP-beta-D-ribose + nicotinamide + H(+)</text>
        <dbReference type="Rhea" id="RHEA:38611"/>
        <dbReference type="ChEBI" id="CHEBI:15378"/>
        <dbReference type="ChEBI" id="CHEBI:17154"/>
        <dbReference type="ChEBI" id="CHEBI:57540"/>
        <dbReference type="ChEBI" id="CHEBI:73672"/>
    </reaction>
    <physiologicalReaction direction="left-to-right" evidence="14">
        <dbReference type="Rhea" id="RHEA:38612"/>
    </physiologicalReaction>
</comment>
<dbReference type="SMART" id="SM00255">
    <property type="entry name" value="TIR"/>
    <property type="match status" value="1"/>
</dbReference>
<dbReference type="InterPro" id="IPR011989">
    <property type="entry name" value="ARM-like"/>
</dbReference>
<dbReference type="Gene3D" id="3.40.50.10140">
    <property type="entry name" value="Toll/interleukin-1 receptor homology (TIR) domain"/>
    <property type="match status" value="1"/>
</dbReference>
<evidence type="ECO:0000256" key="11">
    <source>
        <dbReference type="ARBA" id="ARBA00031160"/>
    </source>
</evidence>
<evidence type="ECO:0000256" key="13">
    <source>
        <dbReference type="ARBA" id="ARBA00047304"/>
    </source>
</evidence>
<evidence type="ECO:0000256" key="16">
    <source>
        <dbReference type="SAM" id="MobiDB-lite"/>
    </source>
</evidence>
<dbReference type="GO" id="GO:0003953">
    <property type="term" value="F:NAD+ nucleosidase activity"/>
    <property type="evidence" value="ECO:0007669"/>
    <property type="project" value="InterPro"/>
</dbReference>
<dbReference type="SUPFAM" id="SSF48371">
    <property type="entry name" value="ARM repeat"/>
    <property type="match status" value="1"/>
</dbReference>
<evidence type="ECO:0000256" key="2">
    <source>
        <dbReference type="ARBA" id="ARBA00008291"/>
    </source>
</evidence>
<dbReference type="CDD" id="cd09502">
    <property type="entry name" value="SAM_SARM1-like_repeat2"/>
    <property type="match status" value="1"/>
</dbReference>
<dbReference type="GO" id="GO:0030425">
    <property type="term" value="C:dendrite"/>
    <property type="evidence" value="ECO:0007669"/>
    <property type="project" value="TreeGrafter"/>
</dbReference>
<evidence type="ECO:0000256" key="1">
    <source>
        <dbReference type="ARBA" id="ARBA00004496"/>
    </source>
</evidence>
<comment type="similarity">
    <text evidence="2">Belongs to the SARM1 family.</text>
</comment>
<dbReference type="Pfam" id="PF13676">
    <property type="entry name" value="TIR_2"/>
    <property type="match status" value="1"/>
</dbReference>
<dbReference type="GO" id="GO:0005737">
    <property type="term" value="C:cytoplasm"/>
    <property type="evidence" value="ECO:0007669"/>
    <property type="project" value="UniProtKB-SubCell"/>
</dbReference>
<organism evidence="19 20">
    <name type="scientific">Mola mola</name>
    <name type="common">Ocean sunfish</name>
    <name type="synonym">Tetraodon mola</name>
    <dbReference type="NCBI Taxonomy" id="94237"/>
    <lineage>
        <taxon>Eukaryota</taxon>
        <taxon>Metazoa</taxon>
        <taxon>Chordata</taxon>
        <taxon>Craniata</taxon>
        <taxon>Vertebrata</taxon>
        <taxon>Euteleostomi</taxon>
        <taxon>Actinopterygii</taxon>
        <taxon>Neopterygii</taxon>
        <taxon>Teleostei</taxon>
        <taxon>Neoteleostei</taxon>
        <taxon>Acanthomorphata</taxon>
        <taxon>Eupercaria</taxon>
        <taxon>Tetraodontiformes</taxon>
        <taxon>Molidae</taxon>
        <taxon>Mola</taxon>
    </lineage>
</organism>
<dbReference type="InterPro" id="IPR039184">
    <property type="entry name" value="SARM1"/>
</dbReference>
<reference evidence="19" key="2">
    <citation type="submission" date="2025-09" db="UniProtKB">
        <authorList>
            <consortium name="Ensembl"/>
        </authorList>
    </citation>
    <scope>IDENTIFICATION</scope>
</reference>
<feature type="compositionally biased region" description="Low complexity" evidence="16">
    <location>
        <begin position="19"/>
        <end position="29"/>
    </location>
</feature>
<proteinExistence type="inferred from homology"/>
<feature type="domain" description="TIR" evidence="17">
    <location>
        <begin position="537"/>
        <end position="680"/>
    </location>
</feature>
<dbReference type="InterPro" id="IPR013761">
    <property type="entry name" value="SAM/pointed_sf"/>
</dbReference>
<evidence type="ECO:0000256" key="5">
    <source>
        <dbReference type="ARBA" id="ARBA00022588"/>
    </source>
</evidence>
<sequence>MFSSERLTVPDYVSRLQRGRSGSGSSSGSEPRAVSPGIGADVQAVLDTSLPALRGAIRRLKMGKERSDAEETHRAIAEIYQLVEEAWVLPTVGRQVAEEICNRIRLEGGLELLLQLQQTPAVEITYESAKLLEQILISDNRDYLARMGLGVILNLTRQQEDAQLARSVSGILEHMFKHTEETSIHLISNGALDALLFWCRGTDPTVLRHCSVALANCAMYGGHRCQRWMIEKQAAEWLFPLAFSKEDELIRFHACLAVTVLAANKEIEKEVVKSGTLELVEPFIASLDPDDFARSLLDSADCMQGKTASDLQHLLPLLDGTRVEGKCIAAFYLCVETSIKSRQRNTKIFQEIGAVQSLKRIVMYSSNGIASGLAKRALTMMGEEVPRRILPCVPNWKSCEVQTWLQQVGFSAYCNRFQVSQNPGVKIYILCGNTDLGMTAGLTRKRFLRDLRVLKTYANYSTCDPHNMADWLFEVDPRFRQYTYGLVQSGVDRSNVQNVTDQQLEHDCHIINGVHRAKILSCSCRPLKPCHTDAQPPGPDVFISYRRTTGSQLASLLKVHLQVRGYSVFIDVEKLEAGKFEDKLIQSVQRAQNFILVLSANALDKCMGDTAMKDWVHKEIVTALAGKKNIVPVTDNFLWPDPTSLPEDMRAILNFNGIKWSHEYQEATIEKILRFLKGQHDQYSTATTSTEGACLAL</sequence>
<comment type="subcellular location">
    <subcellularLocation>
        <location evidence="1">Cytoplasm</location>
    </subcellularLocation>
</comment>
<evidence type="ECO:0000256" key="12">
    <source>
        <dbReference type="ARBA" id="ARBA00032222"/>
    </source>
</evidence>
<dbReference type="FunFam" id="3.40.50.10140:FF:000035">
    <property type="entry name" value="Sterile alpha and TIR motif containing 1"/>
    <property type="match status" value="1"/>
</dbReference>
<dbReference type="EC" id="3.2.2.6" evidence="3"/>
<evidence type="ECO:0000313" key="20">
    <source>
        <dbReference type="Proteomes" id="UP000261620"/>
    </source>
</evidence>
<dbReference type="Proteomes" id="UP000261620">
    <property type="component" value="Unplaced"/>
</dbReference>
<evidence type="ECO:0000256" key="4">
    <source>
        <dbReference type="ARBA" id="ARBA00022490"/>
    </source>
</evidence>
<feature type="domain" description="SAM" evidence="18">
    <location>
        <begin position="396"/>
        <end position="457"/>
    </location>
</feature>
<dbReference type="AlphaFoldDB" id="A0A3Q3WKR6"/>
<dbReference type="InterPro" id="IPR016024">
    <property type="entry name" value="ARM-type_fold"/>
</dbReference>
<evidence type="ECO:0000256" key="14">
    <source>
        <dbReference type="ARBA" id="ARBA00048388"/>
    </source>
</evidence>
<evidence type="ECO:0000256" key="10">
    <source>
        <dbReference type="ARBA" id="ARBA00024128"/>
    </source>
</evidence>
<evidence type="ECO:0000259" key="18">
    <source>
        <dbReference type="PROSITE" id="PS50105"/>
    </source>
</evidence>
<keyword evidence="9" id="KW-0520">NAD</keyword>
<comment type="catalytic activity">
    <reaction evidence="15">
        <text>NADP(+) + H2O = ADP-D-ribose 2'-phosphate + nicotinamide + H(+)</text>
        <dbReference type="Rhea" id="RHEA:19849"/>
        <dbReference type="ChEBI" id="CHEBI:15377"/>
        <dbReference type="ChEBI" id="CHEBI:15378"/>
        <dbReference type="ChEBI" id="CHEBI:17154"/>
        <dbReference type="ChEBI" id="CHEBI:58349"/>
        <dbReference type="ChEBI" id="CHEBI:58673"/>
    </reaction>
    <physiologicalReaction direction="left-to-right" evidence="15">
        <dbReference type="Rhea" id="RHEA:19850"/>
    </physiologicalReaction>
</comment>
<dbReference type="Gene3D" id="1.10.150.50">
    <property type="entry name" value="Transcription Factor, Ets-1"/>
    <property type="match status" value="1"/>
</dbReference>
<dbReference type="PROSITE" id="PS50104">
    <property type="entry name" value="TIR"/>
    <property type="match status" value="1"/>
</dbReference>
<dbReference type="GO" id="GO:0048678">
    <property type="term" value="P:response to axon injury"/>
    <property type="evidence" value="ECO:0007669"/>
    <property type="project" value="InterPro"/>
</dbReference>
<evidence type="ECO:0000256" key="7">
    <source>
        <dbReference type="ARBA" id="ARBA00022801"/>
    </source>
</evidence>
<dbReference type="Pfam" id="PF07647">
    <property type="entry name" value="SAM_2"/>
    <property type="match status" value="1"/>
</dbReference>
<dbReference type="GO" id="GO:0007165">
    <property type="term" value="P:signal transduction"/>
    <property type="evidence" value="ECO:0007669"/>
    <property type="project" value="InterPro"/>
</dbReference>